<dbReference type="Proteomes" id="UP000827872">
    <property type="component" value="Linkage Group LG01"/>
</dbReference>
<protein>
    <submittedName>
        <fullName evidence="1">Uncharacterized protein</fullName>
    </submittedName>
</protein>
<dbReference type="EMBL" id="CM037614">
    <property type="protein sequence ID" value="KAH8017560.1"/>
    <property type="molecule type" value="Genomic_DNA"/>
</dbReference>
<name>A0ACB8GDL1_9SAUR</name>
<accession>A0ACB8GDL1</accession>
<evidence type="ECO:0000313" key="2">
    <source>
        <dbReference type="Proteomes" id="UP000827872"/>
    </source>
</evidence>
<evidence type="ECO:0000313" key="1">
    <source>
        <dbReference type="EMBL" id="KAH8017560.1"/>
    </source>
</evidence>
<reference evidence="1" key="1">
    <citation type="submission" date="2021-08" db="EMBL/GenBank/DDBJ databases">
        <title>The first chromosome-level gecko genome reveals the dynamic sex chromosomes of Neotropical dwarf geckos (Sphaerodactylidae: Sphaerodactylus).</title>
        <authorList>
            <person name="Pinto B.J."/>
            <person name="Keating S.E."/>
            <person name="Gamble T."/>
        </authorList>
    </citation>
    <scope>NUCLEOTIDE SEQUENCE</scope>
    <source>
        <strain evidence="1">TG3544</strain>
    </source>
</reference>
<proteinExistence type="predicted"/>
<gene>
    <name evidence="1" type="ORF">K3G42_030682</name>
</gene>
<comment type="caution">
    <text evidence="1">The sequence shown here is derived from an EMBL/GenBank/DDBJ whole genome shotgun (WGS) entry which is preliminary data.</text>
</comment>
<organism evidence="1 2">
    <name type="scientific">Sphaerodactylus townsendi</name>
    <dbReference type="NCBI Taxonomy" id="933632"/>
    <lineage>
        <taxon>Eukaryota</taxon>
        <taxon>Metazoa</taxon>
        <taxon>Chordata</taxon>
        <taxon>Craniata</taxon>
        <taxon>Vertebrata</taxon>
        <taxon>Euteleostomi</taxon>
        <taxon>Lepidosauria</taxon>
        <taxon>Squamata</taxon>
        <taxon>Bifurcata</taxon>
        <taxon>Gekkota</taxon>
        <taxon>Sphaerodactylidae</taxon>
        <taxon>Sphaerodactylus</taxon>
    </lineage>
</organism>
<keyword evidence="2" id="KW-1185">Reference proteome</keyword>
<sequence length="247" mass="25753">MRTDNLHLLQGPAGLKGEKGDRGDIASQNLMRAVARQVCEQLINGQMTRFNQMLNQIPNDYYSNRNQPGPPGVPGPPGPAGGVGEPGAAGRPGFPGAPGLQGPPGERGLPGEKGERGLGSPGPRGLPGSPGPQGESRSGPPGATGSRGSPGPPGRPGNAGIRGPPGPPGYCDSSQCASIAYNGQGYPESYAPESGPYQPESEPYVIPVESERREDEYEDYGADMHSPGYPEHMRWKRSLSRKAKTNP</sequence>